<proteinExistence type="predicted"/>
<name>A0AC35UCR9_9BILA</name>
<sequence length="280" mass="31454">MLSVTEIIVLAYKVPTFIVYSTLTVRLAIQLYQGSKRHSPEFYPFILIDGVVANSYFIFETCLLMLPRWGMLTDFFKSNERTARLGYMICTLFEMSCFTIALNRCIAIQKPHAYSTRVFSLKGVKIIILVMISISFGFGIGLACFESAYLTSDEMNKLFIAICFLTISSIAAESDSCIICHEVISTAQTKFGNGEPESSLLTDLTSLCYSFGGQVGCTNQFNCHNRKDKQFTSQDIILCIQLVRAHIDSLYSQFEAGFSACEFCGKNNYCTQYDTCIDDN</sequence>
<evidence type="ECO:0000313" key="1">
    <source>
        <dbReference type="Proteomes" id="UP000095286"/>
    </source>
</evidence>
<accession>A0AC35UCR9</accession>
<evidence type="ECO:0000313" key="2">
    <source>
        <dbReference type="WBParaSite" id="RSKR_0001040984.1"/>
    </source>
</evidence>
<protein>
    <submittedName>
        <fullName evidence="2">7TM_GPCR_Srx domain-containing protein</fullName>
    </submittedName>
</protein>
<organism evidence="1 2">
    <name type="scientific">Rhabditophanes sp. KR3021</name>
    <dbReference type="NCBI Taxonomy" id="114890"/>
    <lineage>
        <taxon>Eukaryota</taxon>
        <taxon>Metazoa</taxon>
        <taxon>Ecdysozoa</taxon>
        <taxon>Nematoda</taxon>
        <taxon>Chromadorea</taxon>
        <taxon>Rhabditida</taxon>
        <taxon>Tylenchina</taxon>
        <taxon>Panagrolaimomorpha</taxon>
        <taxon>Strongyloidoidea</taxon>
        <taxon>Alloionematidae</taxon>
        <taxon>Rhabditophanes</taxon>
    </lineage>
</organism>
<dbReference type="WBParaSite" id="RSKR_0001040984.1">
    <property type="protein sequence ID" value="RSKR_0001040984.1"/>
    <property type="gene ID" value="RSKR_0001040984"/>
</dbReference>
<reference evidence="2" key="1">
    <citation type="submission" date="2016-11" db="UniProtKB">
        <authorList>
            <consortium name="WormBaseParasite"/>
        </authorList>
    </citation>
    <scope>IDENTIFICATION</scope>
    <source>
        <strain evidence="2">KR3021</strain>
    </source>
</reference>
<dbReference type="Proteomes" id="UP000095286">
    <property type="component" value="Unplaced"/>
</dbReference>